<reference evidence="1 2" key="1">
    <citation type="submission" date="2019-02" db="EMBL/GenBank/DDBJ databases">
        <title>Deep-cultivation of Planctomycetes and their phenomic and genomic characterization uncovers novel biology.</title>
        <authorList>
            <person name="Wiegand S."/>
            <person name="Jogler M."/>
            <person name="Boedeker C."/>
            <person name="Pinto D."/>
            <person name="Vollmers J."/>
            <person name="Rivas-Marin E."/>
            <person name="Kohn T."/>
            <person name="Peeters S.H."/>
            <person name="Heuer A."/>
            <person name="Rast P."/>
            <person name="Oberbeckmann S."/>
            <person name="Bunk B."/>
            <person name="Jeske O."/>
            <person name="Meyerdierks A."/>
            <person name="Storesund J.E."/>
            <person name="Kallscheuer N."/>
            <person name="Luecker S."/>
            <person name="Lage O.M."/>
            <person name="Pohl T."/>
            <person name="Merkel B.J."/>
            <person name="Hornburger P."/>
            <person name="Mueller R.-W."/>
            <person name="Bruemmer F."/>
            <person name="Labrenz M."/>
            <person name="Spormann A.M."/>
            <person name="Op Den Camp H."/>
            <person name="Overmann J."/>
            <person name="Amann R."/>
            <person name="Jetten M.S.M."/>
            <person name="Mascher T."/>
            <person name="Medema M.H."/>
            <person name="Devos D.P."/>
            <person name="Kaster A.-K."/>
            <person name="Ovreas L."/>
            <person name="Rohde M."/>
            <person name="Galperin M.Y."/>
            <person name="Jogler C."/>
        </authorList>
    </citation>
    <scope>NUCLEOTIDE SEQUENCE [LARGE SCALE GENOMIC DNA]</scope>
    <source>
        <strain evidence="1 2">Pla52o</strain>
    </source>
</reference>
<dbReference type="AlphaFoldDB" id="A0A5C6CQ93"/>
<dbReference type="Proteomes" id="UP000316304">
    <property type="component" value="Unassembled WGS sequence"/>
</dbReference>
<evidence type="ECO:0000313" key="1">
    <source>
        <dbReference type="EMBL" id="TWU26680.1"/>
    </source>
</evidence>
<keyword evidence="2" id="KW-1185">Reference proteome</keyword>
<dbReference type="EMBL" id="SJPT01000001">
    <property type="protein sequence ID" value="TWU26680.1"/>
    <property type="molecule type" value="Genomic_DNA"/>
</dbReference>
<dbReference type="SUPFAM" id="SSF55874">
    <property type="entry name" value="ATPase domain of HSP90 chaperone/DNA topoisomerase II/histidine kinase"/>
    <property type="match status" value="1"/>
</dbReference>
<organism evidence="1 2">
    <name type="scientific">Novipirellula galeiformis</name>
    <dbReference type="NCBI Taxonomy" id="2528004"/>
    <lineage>
        <taxon>Bacteria</taxon>
        <taxon>Pseudomonadati</taxon>
        <taxon>Planctomycetota</taxon>
        <taxon>Planctomycetia</taxon>
        <taxon>Pirellulales</taxon>
        <taxon>Pirellulaceae</taxon>
        <taxon>Novipirellula</taxon>
    </lineage>
</organism>
<dbReference type="InterPro" id="IPR036890">
    <property type="entry name" value="HATPase_C_sf"/>
</dbReference>
<sequence>MSHLWIDPNRCESLAILVESVASVLLTQNSAPICLEVDIASSLKLPANPNQTVDLIRTMVMQAVAEMQQGGELTITAVDGPNGIELEIADTGRAVELRETRIPFAVAAVGARIRWQNCPQGGAAATIVFRPQQGAARIAA</sequence>
<protein>
    <submittedName>
        <fullName evidence="1">Uncharacterized protein</fullName>
    </submittedName>
</protein>
<proteinExistence type="predicted"/>
<name>A0A5C6CQ93_9BACT</name>
<dbReference type="Gene3D" id="3.30.565.10">
    <property type="entry name" value="Histidine kinase-like ATPase, C-terminal domain"/>
    <property type="match status" value="1"/>
</dbReference>
<accession>A0A5C6CQ93</accession>
<evidence type="ECO:0000313" key="2">
    <source>
        <dbReference type="Proteomes" id="UP000316304"/>
    </source>
</evidence>
<dbReference type="OrthoDB" id="291561at2"/>
<comment type="caution">
    <text evidence="1">The sequence shown here is derived from an EMBL/GenBank/DDBJ whole genome shotgun (WGS) entry which is preliminary data.</text>
</comment>
<dbReference type="RefSeq" id="WP_146592988.1">
    <property type="nucleotide sequence ID" value="NZ_SJPT01000001.1"/>
</dbReference>
<gene>
    <name evidence="1" type="ORF">Pla52o_05330</name>
</gene>